<feature type="domain" description="SIS" evidence="5">
    <location>
        <begin position="137"/>
        <end position="277"/>
    </location>
</feature>
<dbReference type="PANTHER" id="PTHR30514">
    <property type="entry name" value="GLUCOKINASE"/>
    <property type="match status" value="1"/>
</dbReference>
<evidence type="ECO:0000256" key="1">
    <source>
        <dbReference type="ARBA" id="ARBA00023015"/>
    </source>
</evidence>
<gene>
    <name evidence="6" type="ORF">ACFSKW_00295</name>
</gene>
<evidence type="ECO:0000256" key="2">
    <source>
        <dbReference type="ARBA" id="ARBA00023125"/>
    </source>
</evidence>
<dbReference type="CDD" id="cd05013">
    <property type="entry name" value="SIS_RpiR"/>
    <property type="match status" value="1"/>
</dbReference>
<dbReference type="SUPFAM" id="SSF53697">
    <property type="entry name" value="SIS domain"/>
    <property type="match status" value="1"/>
</dbReference>
<dbReference type="Pfam" id="PF01380">
    <property type="entry name" value="SIS"/>
    <property type="match status" value="1"/>
</dbReference>
<dbReference type="Proteomes" id="UP001597368">
    <property type="component" value="Unassembled WGS sequence"/>
</dbReference>
<dbReference type="PROSITE" id="PS51071">
    <property type="entry name" value="HTH_RPIR"/>
    <property type="match status" value="1"/>
</dbReference>
<keyword evidence="2" id="KW-0238">DNA-binding</keyword>
<name>A0ABW4SM54_9ACTN</name>
<dbReference type="PANTHER" id="PTHR30514:SF1">
    <property type="entry name" value="HTH-TYPE TRANSCRIPTIONAL REGULATOR HEXR-RELATED"/>
    <property type="match status" value="1"/>
</dbReference>
<dbReference type="InterPro" id="IPR001347">
    <property type="entry name" value="SIS_dom"/>
</dbReference>
<keyword evidence="1" id="KW-0805">Transcription regulation</keyword>
<dbReference type="SUPFAM" id="SSF46689">
    <property type="entry name" value="Homeodomain-like"/>
    <property type="match status" value="1"/>
</dbReference>
<dbReference type="InterPro" id="IPR009057">
    <property type="entry name" value="Homeodomain-like_sf"/>
</dbReference>
<comment type="caution">
    <text evidence="6">The sequence shown here is derived from an EMBL/GenBank/DDBJ whole genome shotgun (WGS) entry which is preliminary data.</text>
</comment>
<dbReference type="PROSITE" id="PS51464">
    <property type="entry name" value="SIS"/>
    <property type="match status" value="1"/>
</dbReference>
<feature type="domain" description="HTH rpiR-type" evidence="4">
    <location>
        <begin position="13"/>
        <end position="89"/>
    </location>
</feature>
<dbReference type="EMBL" id="JBHUFV010000003">
    <property type="protein sequence ID" value="MFD1929905.1"/>
    <property type="molecule type" value="Genomic_DNA"/>
</dbReference>
<evidence type="ECO:0000259" key="5">
    <source>
        <dbReference type="PROSITE" id="PS51464"/>
    </source>
</evidence>
<dbReference type="Gene3D" id="1.10.10.10">
    <property type="entry name" value="Winged helix-like DNA-binding domain superfamily/Winged helix DNA-binding domain"/>
    <property type="match status" value="1"/>
</dbReference>
<dbReference type="InterPro" id="IPR047640">
    <property type="entry name" value="RpiR-like"/>
</dbReference>
<dbReference type="Gene3D" id="3.40.50.10490">
    <property type="entry name" value="Glucose-6-phosphate isomerase like protein, domain 1"/>
    <property type="match status" value="1"/>
</dbReference>
<evidence type="ECO:0000256" key="3">
    <source>
        <dbReference type="ARBA" id="ARBA00023163"/>
    </source>
</evidence>
<dbReference type="RefSeq" id="WP_379567818.1">
    <property type="nucleotide sequence ID" value="NZ_JBHUFV010000003.1"/>
</dbReference>
<dbReference type="InterPro" id="IPR000281">
    <property type="entry name" value="HTH_RpiR"/>
</dbReference>
<evidence type="ECO:0000313" key="7">
    <source>
        <dbReference type="Proteomes" id="UP001597368"/>
    </source>
</evidence>
<proteinExistence type="predicted"/>
<dbReference type="Pfam" id="PF01418">
    <property type="entry name" value="HTH_6"/>
    <property type="match status" value="1"/>
</dbReference>
<keyword evidence="3" id="KW-0804">Transcription</keyword>
<keyword evidence="7" id="KW-1185">Reference proteome</keyword>
<dbReference type="InterPro" id="IPR046348">
    <property type="entry name" value="SIS_dom_sf"/>
</dbReference>
<accession>A0ABW4SM54</accession>
<organism evidence="6 7">
    <name type="scientific">Nonomuraea mangrovi</name>
    <dbReference type="NCBI Taxonomy" id="2316207"/>
    <lineage>
        <taxon>Bacteria</taxon>
        <taxon>Bacillati</taxon>
        <taxon>Actinomycetota</taxon>
        <taxon>Actinomycetes</taxon>
        <taxon>Streptosporangiales</taxon>
        <taxon>Streptosporangiaceae</taxon>
        <taxon>Nonomuraea</taxon>
    </lineage>
</organism>
<dbReference type="InterPro" id="IPR035472">
    <property type="entry name" value="RpiR-like_SIS"/>
</dbReference>
<sequence length="298" mass="31607">MVESAENNSPTATGILARIRGLEPTLTAAHRRIAETILAEPAAVAASTITELAERCATSLTTITRFCRELGLTGYPELRLALATELGRTNASTRDTALIAFSPDDPMSTVLRSLLASDIRAMEETAAQLDAAAVDRAVSALVRARFIDFFAVSGSAGVAMDLHLRLHAIGRPCVLWADVHSAVCSASARDHRDVAIGISHSGTTSEVVEPLAIARKRGATTIAVTNFPRSPLAEAADIVLTTAAQDTPFRAGGLAARHTQMLVLDCLYIGVVQRTHETSNQLLTAATEAVAKHRLPQR</sequence>
<reference evidence="7" key="1">
    <citation type="journal article" date="2019" name="Int. J. Syst. Evol. Microbiol.">
        <title>The Global Catalogue of Microorganisms (GCM) 10K type strain sequencing project: providing services to taxonomists for standard genome sequencing and annotation.</title>
        <authorList>
            <consortium name="The Broad Institute Genomics Platform"/>
            <consortium name="The Broad Institute Genome Sequencing Center for Infectious Disease"/>
            <person name="Wu L."/>
            <person name="Ma J."/>
        </authorList>
    </citation>
    <scope>NUCLEOTIDE SEQUENCE [LARGE SCALE GENOMIC DNA]</scope>
    <source>
        <strain evidence="7">ICMP 6774ER</strain>
    </source>
</reference>
<evidence type="ECO:0000259" key="4">
    <source>
        <dbReference type="PROSITE" id="PS51071"/>
    </source>
</evidence>
<protein>
    <submittedName>
        <fullName evidence="6">MurR/RpiR family transcriptional regulator</fullName>
    </submittedName>
</protein>
<evidence type="ECO:0000313" key="6">
    <source>
        <dbReference type="EMBL" id="MFD1929905.1"/>
    </source>
</evidence>
<dbReference type="InterPro" id="IPR036388">
    <property type="entry name" value="WH-like_DNA-bd_sf"/>
</dbReference>